<feature type="compositionally biased region" description="Pro residues" evidence="8">
    <location>
        <begin position="19"/>
        <end position="41"/>
    </location>
</feature>
<evidence type="ECO:0000256" key="5">
    <source>
        <dbReference type="ARBA" id="ARBA00023187"/>
    </source>
</evidence>
<dbReference type="GO" id="GO:1990904">
    <property type="term" value="C:ribonucleoprotein complex"/>
    <property type="evidence" value="ECO:0007669"/>
    <property type="project" value="UniProtKB-KW"/>
</dbReference>
<dbReference type="Gene3D" id="3.30.110.60">
    <property type="entry name" value="YhbY-like"/>
    <property type="match status" value="1"/>
</dbReference>
<dbReference type="PROSITE" id="PS51295">
    <property type="entry name" value="CRM"/>
    <property type="match status" value="2"/>
</dbReference>
<keyword evidence="2" id="KW-0677">Repeat</keyword>
<dbReference type="InterPro" id="IPR001890">
    <property type="entry name" value="RNA-binding_CRM"/>
</dbReference>
<evidence type="ECO:0000256" key="1">
    <source>
        <dbReference type="ARBA" id="ARBA00022664"/>
    </source>
</evidence>
<keyword evidence="11" id="KW-1185">Reference proteome</keyword>
<accession>A0A9J5WRS0</accession>
<dbReference type="Proteomes" id="UP000824120">
    <property type="component" value="Chromosome 11"/>
</dbReference>
<gene>
    <name evidence="10" type="ORF">H5410_057978</name>
</gene>
<dbReference type="GO" id="GO:0003723">
    <property type="term" value="F:RNA binding"/>
    <property type="evidence" value="ECO:0007669"/>
    <property type="project" value="UniProtKB-UniRule"/>
</dbReference>
<keyword evidence="3 7" id="KW-0694">RNA-binding</keyword>
<dbReference type="FunFam" id="3.30.110.60:FF:000002">
    <property type="entry name" value="CRS2-associated factor 1, chloroplastic"/>
    <property type="match status" value="1"/>
</dbReference>
<keyword evidence="1" id="KW-0507">mRNA processing</keyword>
<dbReference type="PANTHER" id="PTHR46247">
    <property type="entry name" value="CRS2-ASSOCIATED FACTOR 1, CHLOROPLASTIC"/>
    <property type="match status" value="1"/>
</dbReference>
<evidence type="ECO:0000313" key="10">
    <source>
        <dbReference type="EMBL" id="KAG5577844.1"/>
    </source>
</evidence>
<name>A0A9J5WRS0_SOLCO</name>
<evidence type="ECO:0000256" key="6">
    <source>
        <dbReference type="ARBA" id="ARBA00023274"/>
    </source>
</evidence>
<evidence type="ECO:0000313" key="11">
    <source>
        <dbReference type="Proteomes" id="UP000824120"/>
    </source>
</evidence>
<evidence type="ECO:0000256" key="7">
    <source>
        <dbReference type="PROSITE-ProRule" id="PRU00626"/>
    </source>
</evidence>
<proteinExistence type="predicted"/>
<feature type="region of interest" description="Disordered" evidence="8">
    <location>
        <begin position="1"/>
        <end position="62"/>
    </location>
</feature>
<dbReference type="Pfam" id="PF01985">
    <property type="entry name" value="CRS1_YhbY"/>
    <property type="match status" value="1"/>
</dbReference>
<dbReference type="AlphaFoldDB" id="A0A9J5WRS0"/>
<feature type="domain" description="CRM" evidence="9">
    <location>
        <begin position="192"/>
        <end position="288"/>
    </location>
</feature>
<dbReference type="SUPFAM" id="SSF75471">
    <property type="entry name" value="YhbY-like"/>
    <property type="match status" value="2"/>
</dbReference>
<dbReference type="GO" id="GO:0006397">
    <property type="term" value="P:mRNA processing"/>
    <property type="evidence" value="ECO:0007669"/>
    <property type="project" value="UniProtKB-KW"/>
</dbReference>
<dbReference type="SMART" id="SM01103">
    <property type="entry name" value="CRS1_YhbY"/>
    <property type="match status" value="1"/>
</dbReference>
<dbReference type="EMBL" id="JACXVP010000011">
    <property type="protein sequence ID" value="KAG5577844.1"/>
    <property type="molecule type" value="Genomic_DNA"/>
</dbReference>
<dbReference type="InterPro" id="IPR035920">
    <property type="entry name" value="YhbY-like_sf"/>
</dbReference>
<dbReference type="PANTHER" id="PTHR46247:SF3">
    <property type="entry name" value="CRS2-ASSOCIATED FACTOR 2, CHLOROPLASTIC"/>
    <property type="match status" value="1"/>
</dbReference>
<feature type="domain" description="CRM" evidence="9">
    <location>
        <begin position="310"/>
        <end position="456"/>
    </location>
</feature>
<evidence type="ECO:0000259" key="9">
    <source>
        <dbReference type="PROSITE" id="PS51295"/>
    </source>
</evidence>
<dbReference type="GO" id="GO:0000373">
    <property type="term" value="P:Group II intron splicing"/>
    <property type="evidence" value="ECO:0007669"/>
    <property type="project" value="InterPro"/>
</dbReference>
<dbReference type="OrthoDB" id="2021019at2759"/>
<reference evidence="10 11" key="1">
    <citation type="submission" date="2020-09" db="EMBL/GenBank/DDBJ databases">
        <title>De no assembly of potato wild relative species, Solanum commersonii.</title>
        <authorList>
            <person name="Cho K."/>
        </authorList>
    </citation>
    <scope>NUCLEOTIDE SEQUENCE [LARGE SCALE GENOMIC DNA]</scope>
    <source>
        <strain evidence="10">LZ3.2</strain>
        <tissue evidence="10">Leaf</tissue>
    </source>
</reference>
<evidence type="ECO:0000256" key="2">
    <source>
        <dbReference type="ARBA" id="ARBA00022737"/>
    </source>
</evidence>
<feature type="region of interest" description="Disordered" evidence="8">
    <location>
        <begin position="566"/>
        <end position="589"/>
    </location>
</feature>
<keyword evidence="5" id="KW-0508">mRNA splicing</keyword>
<protein>
    <recommendedName>
        <fullName evidence="9">CRM domain-containing protein</fullName>
    </recommendedName>
</protein>
<evidence type="ECO:0000256" key="4">
    <source>
        <dbReference type="ARBA" id="ARBA00022946"/>
    </source>
</evidence>
<dbReference type="InterPro" id="IPR044599">
    <property type="entry name" value="CAF1P_plant"/>
</dbReference>
<feature type="compositionally biased region" description="Acidic residues" evidence="8">
    <location>
        <begin position="574"/>
        <end position="588"/>
    </location>
</feature>
<evidence type="ECO:0000256" key="8">
    <source>
        <dbReference type="SAM" id="MobiDB-lite"/>
    </source>
</evidence>
<keyword evidence="6" id="KW-0687">Ribonucleoprotein</keyword>
<keyword evidence="4" id="KW-0809">Transit peptide</keyword>
<comment type="caution">
    <text evidence="10">The sequence shown here is derived from an EMBL/GenBank/DDBJ whole genome shotgun (WGS) entry which is preliminary data.</text>
</comment>
<organism evidence="10 11">
    <name type="scientific">Solanum commersonii</name>
    <name type="common">Commerson's wild potato</name>
    <name type="synonym">Commerson's nightshade</name>
    <dbReference type="NCBI Taxonomy" id="4109"/>
    <lineage>
        <taxon>Eukaryota</taxon>
        <taxon>Viridiplantae</taxon>
        <taxon>Streptophyta</taxon>
        <taxon>Embryophyta</taxon>
        <taxon>Tracheophyta</taxon>
        <taxon>Spermatophyta</taxon>
        <taxon>Magnoliopsida</taxon>
        <taxon>eudicotyledons</taxon>
        <taxon>Gunneridae</taxon>
        <taxon>Pentapetalae</taxon>
        <taxon>asterids</taxon>
        <taxon>lamiids</taxon>
        <taxon>Solanales</taxon>
        <taxon>Solanaceae</taxon>
        <taxon>Solanoideae</taxon>
        <taxon>Solaneae</taxon>
        <taxon>Solanum</taxon>
    </lineage>
</organism>
<evidence type="ECO:0000256" key="3">
    <source>
        <dbReference type="ARBA" id="ARBA00022884"/>
    </source>
</evidence>
<sequence>MTILAMSLPKPNLFSNLPTIPPPTHNPNSTPLPQPPIPIPKYPKKQNPNSSKPPKNPVPAFKIHHHNSKYHKPVKPGQVITEDGDRSVVVKDSGVSYRLPGAPFDFQFSYSETPKAKPLAIREPAFLPFAPPTMPRPWTGKAPMKKSKRNIKLFEPLYPQMESDDDGGKRYEMLRAYELGMFEGKPKKVLGPPLTKMEIQELLKDCIASNRQVNIGRDGLVHNMLELIHTHWRRNPVCKVRCLGVPTVDMNNLCQCLEEKTGGKIIHRVGGVVYLFRGRNYDQRTRPKYPLMLWKPATPVYPKLIQEAPEGLTKEEADELRIKGKKLPPICKLGTCYMLLANFTFELSLIRVLHVNEVIDTKNGVYLTLVRDVRSAFEACPLVKIDCRGMHASDYKKLGAKLKSSSLHNFGFCQLGLSICILSNESELVPCVLLSFDDEQILMWRGKDWKPMYGNAPPVVSSRLDAVADDINTSGRSGMHEILANPGDTAKDYSNAHSKTQSTSPKMMSLWKNAIDSGKALLLDDIDLKPDDLLNKVEEFASISQAIEHTYPALVLSNKRAPEQSGLMWRGSSDDDNDSDDEISDDDHEDKYYINNSFEALESTVPKGLLPVDLIVKEFSDDE</sequence>